<dbReference type="PROSITE" id="PS00379">
    <property type="entry name" value="CDP_ALCOHOL_P_TRANSF"/>
    <property type="match status" value="1"/>
</dbReference>
<name>A0A5C5B9C3_9MICO</name>
<evidence type="ECO:0000256" key="3">
    <source>
        <dbReference type="ARBA" id="ARBA00022516"/>
    </source>
</evidence>
<feature type="transmembrane region" description="Helical" evidence="12">
    <location>
        <begin position="12"/>
        <end position="32"/>
    </location>
</feature>
<evidence type="ECO:0000256" key="12">
    <source>
        <dbReference type="SAM" id="Phobius"/>
    </source>
</evidence>
<evidence type="ECO:0000256" key="7">
    <source>
        <dbReference type="ARBA" id="ARBA00023098"/>
    </source>
</evidence>
<protein>
    <submittedName>
        <fullName evidence="13">CDP-alcohol phosphatidyltransferase family protein</fullName>
    </submittedName>
</protein>
<proteinExistence type="inferred from homology"/>
<dbReference type="PIRSF" id="PIRSF000847">
    <property type="entry name" value="Phos_ph_gly_syn"/>
    <property type="match status" value="1"/>
</dbReference>
<dbReference type="RefSeq" id="WP_139987560.1">
    <property type="nucleotide sequence ID" value="NZ_VENP01000065.1"/>
</dbReference>
<evidence type="ECO:0000256" key="10">
    <source>
        <dbReference type="ARBA" id="ARBA00023264"/>
    </source>
</evidence>
<dbReference type="PANTHER" id="PTHR14269:SF62">
    <property type="entry name" value="CDP-DIACYLGLYCEROL--GLYCEROL-3-PHOSPHATE 3-PHOSPHATIDYLTRANSFERASE 1, CHLOROPLASTIC"/>
    <property type="match status" value="1"/>
</dbReference>
<keyword evidence="10" id="KW-1208">Phospholipid metabolism</keyword>
<comment type="caution">
    <text evidence="13">The sequence shown here is derived from an EMBL/GenBank/DDBJ whole genome shotgun (WGS) entry which is preliminary data.</text>
</comment>
<accession>A0A5C5B9C3</accession>
<evidence type="ECO:0000313" key="13">
    <source>
        <dbReference type="EMBL" id="TNU73104.1"/>
    </source>
</evidence>
<keyword evidence="4 11" id="KW-0808">Transferase</keyword>
<evidence type="ECO:0000256" key="9">
    <source>
        <dbReference type="ARBA" id="ARBA00023209"/>
    </source>
</evidence>
<evidence type="ECO:0000256" key="5">
    <source>
        <dbReference type="ARBA" id="ARBA00022692"/>
    </source>
</evidence>
<dbReference type="GO" id="GO:0008444">
    <property type="term" value="F:CDP-diacylglycerol-glycerol-3-phosphate 3-phosphatidyltransferase activity"/>
    <property type="evidence" value="ECO:0007669"/>
    <property type="project" value="InterPro"/>
</dbReference>
<dbReference type="AlphaFoldDB" id="A0A5C5B9C3"/>
<evidence type="ECO:0000256" key="11">
    <source>
        <dbReference type="RuleBase" id="RU003750"/>
    </source>
</evidence>
<keyword evidence="9" id="KW-0594">Phospholipid biosynthesis</keyword>
<comment type="subcellular location">
    <subcellularLocation>
        <location evidence="1">Membrane</location>
        <topology evidence="1">Multi-pass membrane protein</topology>
    </subcellularLocation>
</comment>
<dbReference type="Gene3D" id="1.20.120.1760">
    <property type="match status" value="1"/>
</dbReference>
<keyword evidence="3" id="KW-0444">Lipid biosynthesis</keyword>
<sequence>MSTPAPSTRVWTLPNLISFARLAVLLPLVVWLLVTGRLWWGLVALIALGASDWVDGYLARRLGQVTLLGQRLDPVADRVAIVVVIAALVAEGLVPWPAVAIILAVDLSLLVLAGLWFRGSPDLPVSRIGKWRTACLLGALPLLITSAAASLEWLHVVALVVLWLGVLGHVVAGLGYLRGMAAARHRAR</sequence>
<dbReference type="GO" id="GO:0046474">
    <property type="term" value="P:glycerophospholipid biosynthetic process"/>
    <property type="evidence" value="ECO:0007669"/>
    <property type="project" value="TreeGrafter"/>
</dbReference>
<keyword evidence="7" id="KW-0443">Lipid metabolism</keyword>
<dbReference type="EMBL" id="VENP01000065">
    <property type="protein sequence ID" value="TNU73104.1"/>
    <property type="molecule type" value="Genomic_DNA"/>
</dbReference>
<dbReference type="PANTHER" id="PTHR14269">
    <property type="entry name" value="CDP-DIACYLGLYCEROL--GLYCEROL-3-PHOSPHATE 3-PHOSPHATIDYLTRANSFERASE-RELATED"/>
    <property type="match status" value="1"/>
</dbReference>
<dbReference type="InterPro" id="IPR050324">
    <property type="entry name" value="CDP-alcohol_PTase-I"/>
</dbReference>
<evidence type="ECO:0000256" key="8">
    <source>
        <dbReference type="ARBA" id="ARBA00023136"/>
    </source>
</evidence>
<dbReference type="InterPro" id="IPR004570">
    <property type="entry name" value="Phosphatidylglycerol_P_synth"/>
</dbReference>
<dbReference type="GO" id="GO:0016020">
    <property type="term" value="C:membrane"/>
    <property type="evidence" value="ECO:0007669"/>
    <property type="project" value="UniProtKB-SubCell"/>
</dbReference>
<dbReference type="Proteomes" id="UP000313849">
    <property type="component" value="Unassembled WGS sequence"/>
</dbReference>
<gene>
    <name evidence="13" type="ORF">FH969_13195</name>
</gene>
<keyword evidence="6 12" id="KW-1133">Transmembrane helix</keyword>
<feature type="transmembrane region" description="Helical" evidence="12">
    <location>
        <begin position="157"/>
        <end position="177"/>
    </location>
</feature>
<evidence type="ECO:0000313" key="14">
    <source>
        <dbReference type="Proteomes" id="UP000313849"/>
    </source>
</evidence>
<feature type="transmembrane region" description="Helical" evidence="12">
    <location>
        <begin position="100"/>
        <end position="119"/>
    </location>
</feature>
<dbReference type="Pfam" id="PF01066">
    <property type="entry name" value="CDP-OH_P_transf"/>
    <property type="match status" value="1"/>
</dbReference>
<dbReference type="InterPro" id="IPR000462">
    <property type="entry name" value="CDP-OH_P_trans"/>
</dbReference>
<organism evidence="13 14">
    <name type="scientific">Miniimonas arenae</name>
    <dbReference type="NCBI Taxonomy" id="676201"/>
    <lineage>
        <taxon>Bacteria</taxon>
        <taxon>Bacillati</taxon>
        <taxon>Actinomycetota</taxon>
        <taxon>Actinomycetes</taxon>
        <taxon>Micrococcales</taxon>
        <taxon>Beutenbergiaceae</taxon>
        <taxon>Miniimonas</taxon>
    </lineage>
</organism>
<keyword evidence="8 12" id="KW-0472">Membrane</keyword>
<evidence type="ECO:0000256" key="4">
    <source>
        <dbReference type="ARBA" id="ARBA00022679"/>
    </source>
</evidence>
<dbReference type="UniPathway" id="UPA00085"/>
<dbReference type="OrthoDB" id="9796672at2"/>
<reference evidence="13 14" key="1">
    <citation type="submission" date="2019-06" db="EMBL/GenBank/DDBJ databases">
        <title>Draft genome sequence of Miniimonas arenae KCTC 19750T isolated from sea sand.</title>
        <authorList>
            <person name="Park S.-J."/>
        </authorList>
    </citation>
    <scope>NUCLEOTIDE SEQUENCE [LARGE SCALE GENOMIC DNA]</scope>
    <source>
        <strain evidence="13 14">KCTC 19750</strain>
    </source>
</reference>
<keyword evidence="14" id="KW-1185">Reference proteome</keyword>
<evidence type="ECO:0000256" key="6">
    <source>
        <dbReference type="ARBA" id="ARBA00022989"/>
    </source>
</evidence>
<dbReference type="InterPro" id="IPR048254">
    <property type="entry name" value="CDP_ALCOHOL_P_TRANSF_CS"/>
</dbReference>
<dbReference type="InterPro" id="IPR043130">
    <property type="entry name" value="CDP-OH_PTrfase_TM_dom"/>
</dbReference>
<evidence type="ECO:0000256" key="2">
    <source>
        <dbReference type="ARBA" id="ARBA00010441"/>
    </source>
</evidence>
<evidence type="ECO:0000256" key="1">
    <source>
        <dbReference type="ARBA" id="ARBA00004141"/>
    </source>
</evidence>
<keyword evidence="5 12" id="KW-0812">Transmembrane</keyword>
<comment type="similarity">
    <text evidence="2 11">Belongs to the CDP-alcohol phosphatidyltransferase class-I family.</text>
</comment>
<feature type="transmembrane region" description="Helical" evidence="12">
    <location>
        <begin position="131"/>
        <end position="151"/>
    </location>
</feature>